<reference evidence="13 14" key="1">
    <citation type="journal article" date="2021" name="Nat. Plants">
        <title>The Taxus genome provides insights into paclitaxel biosynthesis.</title>
        <authorList>
            <person name="Xiong X."/>
            <person name="Gou J."/>
            <person name="Liao Q."/>
            <person name="Li Y."/>
            <person name="Zhou Q."/>
            <person name="Bi G."/>
            <person name="Li C."/>
            <person name="Du R."/>
            <person name="Wang X."/>
            <person name="Sun T."/>
            <person name="Guo L."/>
            <person name="Liang H."/>
            <person name="Lu P."/>
            <person name="Wu Y."/>
            <person name="Zhang Z."/>
            <person name="Ro D.K."/>
            <person name="Shang Y."/>
            <person name="Huang S."/>
            <person name="Yan J."/>
        </authorList>
    </citation>
    <scope>NUCLEOTIDE SEQUENCE [LARGE SCALE GENOMIC DNA]</scope>
    <source>
        <strain evidence="13">Ta-2019</strain>
    </source>
</reference>
<evidence type="ECO:0000256" key="1">
    <source>
        <dbReference type="ARBA" id="ARBA00004123"/>
    </source>
</evidence>
<dbReference type="PANTHER" id="PTHR31717">
    <property type="entry name" value="ZINC FINGER PROTEIN CONSTANS-LIKE 10"/>
    <property type="match status" value="1"/>
</dbReference>
<dbReference type="EMBL" id="JAHRHJ020000001">
    <property type="protein sequence ID" value="KAH9329333.1"/>
    <property type="molecule type" value="Genomic_DNA"/>
</dbReference>
<keyword evidence="7 9" id="KW-0539">Nucleus</keyword>
<dbReference type="PROSITE" id="PS51017">
    <property type="entry name" value="CCT"/>
    <property type="match status" value="1"/>
</dbReference>
<sequence length="429" mass="47431">MDEQKVYSPPPLCDFCGEVTALLYCRADSAKLCLSCDQRVHSANSLAKKHVRSQLCDKCGEEAVTIRCATDNAVLCQECDWEIHGNNHRHDHHRHSLEGFDGCPSAQDLATRWCFDLTQKPSPAFFDQDQQTKNKELYDSNCSALIWTRGVSAVEDCVDSWLCTPQDHLVPTSNLSASVFPAPAKQQAQALSGRHKQVMFEQLLELAKEKGSSEETPPVVSTPDSPKQQIHPAAADVGNHFQSQNAEAVQHSLSLEVSWSINDNAATSQTTQVCGIHSTGQLHSNLPGPGVQVPGSPRVPIQSACLGRSSGDQNAQDVRHLAKIDKSGLASTSIKVGIDTSNGNWDHELSFLCKEDPEQNPTKLSSEELAQARGNAMLRYKEKKKTRRYEKHIRYESRKARADVRKRVKGRFVKADRDHENNDAVATNS</sequence>
<evidence type="ECO:0000256" key="7">
    <source>
        <dbReference type="ARBA" id="ARBA00023242"/>
    </source>
</evidence>
<dbReference type="GO" id="GO:0008270">
    <property type="term" value="F:zinc ion binding"/>
    <property type="evidence" value="ECO:0007669"/>
    <property type="project" value="UniProtKB-KW"/>
</dbReference>
<comment type="similarity">
    <text evidence="2">Belongs to the CONSTANS family.</text>
</comment>
<accession>A0AA38GUS5</accession>
<feature type="region of interest" description="Disordered" evidence="10">
    <location>
        <begin position="209"/>
        <end position="229"/>
    </location>
</feature>
<feature type="domain" description="B box-type" evidence="11">
    <location>
        <begin position="51"/>
        <end position="97"/>
    </location>
</feature>
<gene>
    <name evidence="13" type="ORF">KI387_001441</name>
</gene>
<evidence type="ECO:0000313" key="13">
    <source>
        <dbReference type="EMBL" id="KAH9329333.1"/>
    </source>
</evidence>
<feature type="domain" description="CCT" evidence="12">
    <location>
        <begin position="373"/>
        <end position="415"/>
    </location>
</feature>
<name>A0AA38GUS5_TAXCH</name>
<dbReference type="SMART" id="SM00336">
    <property type="entry name" value="BBOX"/>
    <property type="match status" value="2"/>
</dbReference>
<keyword evidence="4" id="KW-0677">Repeat</keyword>
<feature type="domain" description="B box-type" evidence="11">
    <location>
        <begin position="8"/>
        <end position="55"/>
    </location>
</feature>
<evidence type="ECO:0000256" key="9">
    <source>
        <dbReference type="PROSITE-ProRule" id="PRU00357"/>
    </source>
</evidence>
<dbReference type="PANTHER" id="PTHR31717:SF45">
    <property type="entry name" value="ZINC FINGER PROTEIN CONSTANS-LIKE 14-RELATED"/>
    <property type="match status" value="1"/>
</dbReference>
<protein>
    <submittedName>
        <fullName evidence="13">Uncharacterized protein</fullName>
    </submittedName>
</protein>
<dbReference type="GO" id="GO:0005634">
    <property type="term" value="C:nucleus"/>
    <property type="evidence" value="ECO:0007669"/>
    <property type="project" value="UniProtKB-SubCell"/>
</dbReference>
<evidence type="ECO:0000256" key="10">
    <source>
        <dbReference type="SAM" id="MobiDB-lite"/>
    </source>
</evidence>
<dbReference type="InterPro" id="IPR010402">
    <property type="entry name" value="CCT_domain"/>
</dbReference>
<keyword evidence="6" id="KW-0862">Zinc</keyword>
<comment type="subcellular location">
    <subcellularLocation>
        <location evidence="1 9">Nucleus</location>
    </subcellularLocation>
</comment>
<evidence type="ECO:0000256" key="6">
    <source>
        <dbReference type="ARBA" id="ARBA00022833"/>
    </source>
</evidence>
<evidence type="ECO:0000256" key="8">
    <source>
        <dbReference type="PROSITE-ProRule" id="PRU00024"/>
    </source>
</evidence>
<dbReference type="Proteomes" id="UP000824469">
    <property type="component" value="Unassembled WGS sequence"/>
</dbReference>
<evidence type="ECO:0000313" key="14">
    <source>
        <dbReference type="Proteomes" id="UP000824469"/>
    </source>
</evidence>
<dbReference type="PROSITE" id="PS50119">
    <property type="entry name" value="ZF_BBOX"/>
    <property type="match status" value="2"/>
</dbReference>
<evidence type="ECO:0000259" key="12">
    <source>
        <dbReference type="PROSITE" id="PS51017"/>
    </source>
</evidence>
<organism evidence="13 14">
    <name type="scientific">Taxus chinensis</name>
    <name type="common">Chinese yew</name>
    <name type="synonym">Taxus wallichiana var. chinensis</name>
    <dbReference type="NCBI Taxonomy" id="29808"/>
    <lineage>
        <taxon>Eukaryota</taxon>
        <taxon>Viridiplantae</taxon>
        <taxon>Streptophyta</taxon>
        <taxon>Embryophyta</taxon>
        <taxon>Tracheophyta</taxon>
        <taxon>Spermatophyta</taxon>
        <taxon>Pinopsida</taxon>
        <taxon>Pinidae</taxon>
        <taxon>Conifers II</taxon>
        <taxon>Cupressales</taxon>
        <taxon>Taxaceae</taxon>
        <taxon>Taxus</taxon>
    </lineage>
</organism>
<keyword evidence="5 8" id="KW-0863">Zinc-finger</keyword>
<dbReference type="InterPro" id="IPR000315">
    <property type="entry name" value="Znf_B-box"/>
</dbReference>
<dbReference type="InterPro" id="IPR049808">
    <property type="entry name" value="CONSTANS-like_Bbox1"/>
</dbReference>
<evidence type="ECO:0000256" key="3">
    <source>
        <dbReference type="ARBA" id="ARBA00022723"/>
    </source>
</evidence>
<evidence type="ECO:0000256" key="5">
    <source>
        <dbReference type="ARBA" id="ARBA00022771"/>
    </source>
</evidence>
<dbReference type="AlphaFoldDB" id="A0AA38GUS5"/>
<keyword evidence="3" id="KW-0479">Metal-binding</keyword>
<evidence type="ECO:0000256" key="4">
    <source>
        <dbReference type="ARBA" id="ARBA00022737"/>
    </source>
</evidence>
<dbReference type="OMA" id="WSINDNA"/>
<evidence type="ECO:0000256" key="2">
    <source>
        <dbReference type="ARBA" id="ARBA00010024"/>
    </source>
</evidence>
<dbReference type="Pfam" id="PF06203">
    <property type="entry name" value="CCT"/>
    <property type="match status" value="1"/>
</dbReference>
<proteinExistence type="inferred from homology"/>
<comment type="caution">
    <text evidence="13">The sequence shown here is derived from an EMBL/GenBank/DDBJ whole genome shotgun (WGS) entry which is preliminary data.</text>
</comment>
<evidence type="ECO:0000259" key="11">
    <source>
        <dbReference type="PROSITE" id="PS50119"/>
    </source>
</evidence>
<dbReference type="CDD" id="cd19821">
    <property type="entry name" value="Bbox1_BBX-like"/>
    <property type="match status" value="1"/>
</dbReference>
<dbReference type="GO" id="GO:0006355">
    <property type="term" value="P:regulation of DNA-templated transcription"/>
    <property type="evidence" value="ECO:0007669"/>
    <property type="project" value="UniProtKB-ARBA"/>
</dbReference>
<keyword evidence="14" id="KW-1185">Reference proteome</keyword>